<accession>A0A1U7NHT6</accession>
<dbReference type="RefSeq" id="WP_075818182.1">
    <property type="nucleotide sequence ID" value="NZ_CAJUTZ010000027.1"/>
</dbReference>
<dbReference type="Proteomes" id="UP000186341">
    <property type="component" value="Unassembled WGS sequence"/>
</dbReference>
<reference evidence="2 3" key="1">
    <citation type="submission" date="2016-11" db="EMBL/GenBank/DDBJ databases">
        <title>Description of two novel members of the family Erysipelotrichaceae: Ileibacterium lipovorans gen. nov., sp. nov. and Dubosiella newyorkensis, gen. nov., sp. nov.</title>
        <authorList>
            <person name="Cox L.M."/>
            <person name="Sohn J."/>
            <person name="Tyrrell K.L."/>
            <person name="Citron D.M."/>
            <person name="Lawson P.A."/>
            <person name="Patel N.B."/>
            <person name="Iizumi T."/>
            <person name="Perez-Perez G.I."/>
            <person name="Goldstein E.J."/>
            <person name="Blaser M.J."/>
        </authorList>
    </citation>
    <scope>NUCLEOTIDE SEQUENCE [LARGE SCALE GENOMIC DNA]</scope>
    <source>
        <strain evidence="2 3">NYU-BL-A3</strain>
    </source>
</reference>
<evidence type="ECO:0000313" key="2">
    <source>
        <dbReference type="EMBL" id="OLU41648.1"/>
    </source>
</evidence>
<evidence type="ECO:0000256" key="1">
    <source>
        <dbReference type="SAM" id="MobiDB-lite"/>
    </source>
</evidence>
<protein>
    <submittedName>
        <fullName evidence="2">Uncharacterized protein</fullName>
    </submittedName>
</protein>
<dbReference type="AlphaFoldDB" id="A0A1U7NHT6"/>
<keyword evidence="3" id="KW-1185">Reference proteome</keyword>
<organism evidence="2 3">
    <name type="scientific">Ileibacterium valens</name>
    <dbReference type="NCBI Taxonomy" id="1862668"/>
    <lineage>
        <taxon>Bacteria</taxon>
        <taxon>Bacillati</taxon>
        <taxon>Bacillota</taxon>
        <taxon>Erysipelotrichia</taxon>
        <taxon>Erysipelotrichales</taxon>
        <taxon>Erysipelotrichaceae</taxon>
        <taxon>Ileibacterium</taxon>
    </lineage>
</organism>
<comment type="caution">
    <text evidence="2">The sequence shown here is derived from an EMBL/GenBank/DDBJ whole genome shotgun (WGS) entry which is preliminary data.</text>
</comment>
<evidence type="ECO:0000313" key="3">
    <source>
        <dbReference type="Proteomes" id="UP000186341"/>
    </source>
</evidence>
<dbReference type="EMBL" id="MPJW01000078">
    <property type="protein sequence ID" value="OLU41648.1"/>
    <property type="molecule type" value="Genomic_DNA"/>
</dbReference>
<dbReference type="OrthoDB" id="1655625at2"/>
<feature type="region of interest" description="Disordered" evidence="1">
    <location>
        <begin position="1"/>
        <end position="22"/>
    </location>
</feature>
<gene>
    <name evidence="2" type="ORF">BO222_02800</name>
</gene>
<proteinExistence type="predicted"/>
<dbReference type="GeneID" id="82202158"/>
<sequence length="69" mass="8059">MPRKTKDGQPFNQQSYQNDWKKQNMKTVSASYKADFVDEYKAALKKIGQKNSEAIRTMMEDVIKKAKDK</sequence>
<name>A0A1U7NHT6_9FIRM</name>